<accession>A0A8S5SQ52</accession>
<proteinExistence type="predicted"/>
<name>A0A8S5SQ52_9CAUD</name>
<sequence>MKLPLDARKRRVRRISAPEHAKSATKAAFSARSLQTTLPRAPASASRELCVALRLVPHFWCQKYQCCFTLAFMCASN</sequence>
<evidence type="ECO:0000313" key="1">
    <source>
        <dbReference type="EMBL" id="DAF53056.1"/>
    </source>
</evidence>
<protein>
    <submittedName>
        <fullName evidence="1">Uncharacterized protein</fullName>
    </submittedName>
</protein>
<organism evidence="1">
    <name type="scientific">Siphoviridae sp. ctJyX12</name>
    <dbReference type="NCBI Taxonomy" id="2827840"/>
    <lineage>
        <taxon>Viruses</taxon>
        <taxon>Duplodnaviria</taxon>
        <taxon>Heunggongvirae</taxon>
        <taxon>Uroviricota</taxon>
        <taxon>Caudoviricetes</taxon>
    </lineage>
</organism>
<reference evidence="1" key="1">
    <citation type="journal article" date="2021" name="Proc. Natl. Acad. Sci. U.S.A.">
        <title>A Catalog of Tens of Thousands of Viruses from Human Metagenomes Reveals Hidden Associations with Chronic Diseases.</title>
        <authorList>
            <person name="Tisza M.J."/>
            <person name="Buck C.B."/>
        </authorList>
    </citation>
    <scope>NUCLEOTIDE SEQUENCE</scope>
    <source>
        <strain evidence="1">CtJyX12</strain>
    </source>
</reference>
<dbReference type="EMBL" id="BK032646">
    <property type="protein sequence ID" value="DAF53056.1"/>
    <property type="molecule type" value="Genomic_DNA"/>
</dbReference>